<keyword evidence="1" id="KW-0547">Nucleotide-binding</keyword>
<dbReference type="NCBIfam" id="TIGR01613">
    <property type="entry name" value="primase_Cterm"/>
    <property type="match status" value="1"/>
</dbReference>
<dbReference type="InterPro" id="IPR014015">
    <property type="entry name" value="Helicase_SF3_DNA-vir"/>
</dbReference>
<dbReference type="RefSeq" id="NP_818646.1">
    <property type="nucleotide sequence ID" value="NC_004689.1"/>
</dbReference>
<dbReference type="Proteomes" id="UP000000731">
    <property type="component" value="Segment"/>
</dbReference>
<feature type="region of interest" description="Disordered" evidence="4">
    <location>
        <begin position="30"/>
        <end position="50"/>
    </location>
</feature>
<dbReference type="SUPFAM" id="SSF52540">
    <property type="entry name" value="P-loop containing nucleoside triphosphate hydrolases"/>
    <property type="match status" value="1"/>
</dbReference>
<evidence type="ECO:0000313" key="7">
    <source>
        <dbReference type="Proteomes" id="UP000000731"/>
    </source>
</evidence>
<feature type="region of interest" description="Disordered" evidence="4">
    <location>
        <begin position="351"/>
        <end position="394"/>
    </location>
</feature>
<dbReference type="EMBL" id="AY129339">
    <property type="protein sequence ID" value="AAN02162.1"/>
    <property type="molecule type" value="Genomic_DNA"/>
</dbReference>
<dbReference type="PROSITE" id="PS51206">
    <property type="entry name" value="SF3_HELICASE_1"/>
    <property type="match status" value="1"/>
</dbReference>
<reference evidence="6 7" key="1">
    <citation type="journal article" date="2003" name="Cell">
        <title>Origins of highly mosaic mycobacteriophage genomes.</title>
        <authorList>
            <person name="Pedulla M.L."/>
            <person name="Ford M.E."/>
            <person name="Houtz J.M."/>
            <person name="Karthikeyan T."/>
            <person name="Wadsworth C."/>
            <person name="Lewis J.A."/>
            <person name="Jacobs-Sera D."/>
            <person name="Falbo J."/>
            <person name="Gross J."/>
            <person name="Pannunzio N.R."/>
            <person name="Brucker W."/>
            <person name="Kumar V."/>
            <person name="Kandasamy J."/>
            <person name="Keenan L."/>
            <person name="Bardarov S."/>
            <person name="Kriakov J."/>
            <person name="Lawrence J.G."/>
            <person name="Jacobs W.R. Jr."/>
            <person name="Hendrix R.W."/>
            <person name="Hatfull G.F."/>
        </authorList>
    </citation>
    <scope>NUCLEOTIDE SEQUENCE</scope>
</reference>
<sequence>MPDANPPRSLSPFRDSFNAYRKAKWFGTLPLPARKKNPPPTGFTGHAAPFPSPDDIRGWLGEPERKRANIALRLGGVDKEYEVIGIDVDHYVKGDKEKRGGEQLQALENAHGPLPPTWISSARTDGVSGIRYYRVPRGLAFRGQVSKDIECIQKGHRFAVVWPSYNPDSKSDYWWFPPDADLTPEGRKAWRVGELPVATELPLLPETWLKFLTRGLMEAGKVEIDMDSTVDDIYAWAYEKFGVDEAVCFRMREKADKHIKLIREEATSHDKIVNAHMNIMLLASEGHKGWDTAIHEIEAAFVDEVQKRDKRSIDELRGEVFRSRINGLRKVKAKVDARIAIGAEGVPATDLECGSTDDQGVPLLGSEASPPDNNLFDIPRKQSSPASEYRQNDDGNADHFIDIWSDANMGPAVRYVKGLGWIIWHKGDHDQRQPHWEVDEDGRGTMRQMFRAVRDKQEGFAENLKVDYTNAMRAFAQQTPGVSAADVREAKSAWSNWHKFATSSGMNRNADNAIAAIATHAGINLDINEIDARPDLLAVANGVVELNPTGARLRDAEPEDYLTLNTGVPWLHPKEIPNTGQKLWQEYLDKFLPDPSYRRDVQIILGHALIGSNPHKKLIIFKGAANTGKSVMITMINEVLGDYAKTTNRSLFTYHKLNPVLAQALPKRVVSIVELSRDKRNPLTVDQMKTATGNDYIEAELKGKNATINRVPMFLPIMVTNTVPEIEGHDKALRERLRVISFNVVEQNPDDTIAARMRRESRTAVLNWLIEGYNLYCQSERKFPENDRMRADTDEFASDMDDISLFAKECLKPAPNMDKPSINWARDQVEWCTSRAAVWTRYEQWLFDNHIPEKHKLTSPQFTRRLKELGFNSPQNKVRVNKQLGYYWLGVKLIGHDVSRDVQQITGSSSWQNPGG</sequence>
<dbReference type="InterPro" id="IPR027417">
    <property type="entry name" value="P-loop_NTPase"/>
</dbReference>
<accession>Q855W4</accession>
<keyword evidence="7" id="KW-1185">Reference proteome</keyword>
<dbReference type="InterPro" id="IPR006500">
    <property type="entry name" value="Helicase_put_C_phage/plasmid"/>
</dbReference>
<proteinExistence type="predicted"/>
<dbReference type="KEGG" id="vg:1260213"/>
<evidence type="ECO:0000256" key="3">
    <source>
        <dbReference type="ARBA" id="ARBA00022840"/>
    </source>
</evidence>
<dbReference type="OrthoDB" id="3256at10239"/>
<dbReference type="GO" id="GO:0016787">
    <property type="term" value="F:hydrolase activity"/>
    <property type="evidence" value="ECO:0007669"/>
    <property type="project" value="UniProtKB-KW"/>
</dbReference>
<dbReference type="InterPro" id="IPR015330">
    <property type="entry name" value="DNA_primase/pol_bifunc_N"/>
</dbReference>
<dbReference type="SMART" id="SM00943">
    <property type="entry name" value="Prim-Pol"/>
    <property type="match status" value="1"/>
</dbReference>
<dbReference type="PANTHER" id="PTHR35372">
    <property type="entry name" value="ATP BINDING PROTEIN-RELATED"/>
    <property type="match status" value="1"/>
</dbReference>
<dbReference type="Pfam" id="PF09250">
    <property type="entry name" value="Prim-Pol"/>
    <property type="match status" value="1"/>
</dbReference>
<keyword evidence="2" id="KW-0378">Hydrolase</keyword>
<evidence type="ECO:0000256" key="4">
    <source>
        <dbReference type="SAM" id="MobiDB-lite"/>
    </source>
</evidence>
<keyword evidence="3" id="KW-0067">ATP-binding</keyword>
<dbReference type="Gene3D" id="3.40.50.300">
    <property type="entry name" value="P-loop containing nucleotide triphosphate hydrolases"/>
    <property type="match status" value="1"/>
</dbReference>
<evidence type="ECO:0000259" key="5">
    <source>
        <dbReference type="PROSITE" id="PS51206"/>
    </source>
</evidence>
<dbReference type="CDD" id="cd04859">
    <property type="entry name" value="Prim_Pol"/>
    <property type="match status" value="1"/>
</dbReference>
<dbReference type="PANTHER" id="PTHR35372:SF2">
    <property type="entry name" value="SF3 HELICASE DOMAIN-CONTAINING PROTEIN"/>
    <property type="match status" value="1"/>
</dbReference>
<dbReference type="GO" id="GO:0005524">
    <property type="term" value="F:ATP binding"/>
    <property type="evidence" value="ECO:0007669"/>
    <property type="project" value="UniProtKB-KW"/>
</dbReference>
<evidence type="ECO:0000256" key="2">
    <source>
        <dbReference type="ARBA" id="ARBA00022801"/>
    </source>
</evidence>
<feature type="domain" description="SF3 helicase" evidence="5">
    <location>
        <begin position="596"/>
        <end position="755"/>
    </location>
</feature>
<gene>
    <name evidence="6" type="primary">108</name>
    <name evidence="6" type="ORF">PBI_BARNYARD_108</name>
</gene>
<dbReference type="InterPro" id="IPR014818">
    <property type="entry name" value="Phage/plasmid_primase_P4_C"/>
</dbReference>
<organism evidence="6 7">
    <name type="scientific">Mycobacterium phage Barnyard</name>
    <dbReference type="NCBI Taxonomy" id="205880"/>
    <lineage>
        <taxon>Viruses</taxon>
        <taxon>Duplodnaviria</taxon>
        <taxon>Heunggongvirae</taxon>
        <taxon>Uroviricota</taxon>
        <taxon>Caudoviricetes</taxon>
        <taxon>Barnyardvirus</taxon>
        <taxon>Barnyardvirus barnyard</taxon>
    </lineage>
</organism>
<dbReference type="InterPro" id="IPR051620">
    <property type="entry name" value="ORF904-like_C"/>
</dbReference>
<evidence type="ECO:0000256" key="1">
    <source>
        <dbReference type="ARBA" id="ARBA00022741"/>
    </source>
</evidence>
<name>Q855W4_9CAUD</name>
<protein>
    <recommendedName>
        <fullName evidence="5">SF3 helicase domain-containing protein</fullName>
    </recommendedName>
</protein>
<dbReference type="Pfam" id="PF08706">
    <property type="entry name" value="D5_N"/>
    <property type="match status" value="1"/>
</dbReference>
<evidence type="ECO:0000313" key="6">
    <source>
        <dbReference type="EMBL" id="AAN02162.1"/>
    </source>
</evidence>